<keyword evidence="4 5" id="KW-0472">Membrane</keyword>
<dbReference type="Proteomes" id="UP000249390">
    <property type="component" value="Unassembled WGS sequence"/>
</dbReference>
<dbReference type="Pfam" id="PF03168">
    <property type="entry name" value="LEA_2"/>
    <property type="match status" value="1"/>
</dbReference>
<comment type="caution">
    <text evidence="7">The sequence shown here is derived from an EMBL/GenBank/DDBJ whole genome shotgun (WGS) entry which is preliminary data.</text>
</comment>
<keyword evidence="2 5" id="KW-0812">Transmembrane</keyword>
<evidence type="ECO:0000259" key="6">
    <source>
        <dbReference type="Pfam" id="PF03168"/>
    </source>
</evidence>
<organism evidence="7 8">
    <name type="scientific">Cuscuta australis</name>
    <dbReference type="NCBI Taxonomy" id="267555"/>
    <lineage>
        <taxon>Eukaryota</taxon>
        <taxon>Viridiplantae</taxon>
        <taxon>Streptophyta</taxon>
        <taxon>Embryophyta</taxon>
        <taxon>Tracheophyta</taxon>
        <taxon>Spermatophyta</taxon>
        <taxon>Magnoliopsida</taxon>
        <taxon>eudicotyledons</taxon>
        <taxon>Gunneridae</taxon>
        <taxon>Pentapetalae</taxon>
        <taxon>asterids</taxon>
        <taxon>lamiids</taxon>
        <taxon>Solanales</taxon>
        <taxon>Convolvulaceae</taxon>
        <taxon>Cuscuteae</taxon>
        <taxon>Cuscuta</taxon>
        <taxon>Cuscuta subgen. Grammica</taxon>
        <taxon>Cuscuta sect. Cleistogrammica</taxon>
    </lineage>
</organism>
<evidence type="ECO:0000256" key="1">
    <source>
        <dbReference type="ARBA" id="ARBA00004167"/>
    </source>
</evidence>
<accession>A0A328D4S3</accession>
<dbReference type="GO" id="GO:0005886">
    <property type="term" value="C:plasma membrane"/>
    <property type="evidence" value="ECO:0007669"/>
    <property type="project" value="TreeGrafter"/>
</dbReference>
<dbReference type="PANTHER" id="PTHR31234">
    <property type="entry name" value="LATE EMBRYOGENESIS ABUNDANT (LEA) HYDROXYPROLINE-RICH GLYCOPROTEIN FAMILY"/>
    <property type="match status" value="1"/>
</dbReference>
<dbReference type="PANTHER" id="PTHR31234:SF55">
    <property type="entry name" value="LATE EMBRYOGENESIS ABUNDANT (LEA) HYDROXYPROLINE-RICH GLYCOPROTEIN FAMILY"/>
    <property type="match status" value="1"/>
</dbReference>
<dbReference type="EMBL" id="NQVE01000204">
    <property type="protein sequence ID" value="RAL38933.1"/>
    <property type="molecule type" value="Genomic_DNA"/>
</dbReference>
<dbReference type="InterPro" id="IPR004864">
    <property type="entry name" value="LEA_2"/>
</dbReference>
<feature type="transmembrane region" description="Helical" evidence="5">
    <location>
        <begin position="135"/>
        <end position="157"/>
    </location>
</feature>
<comment type="subcellular location">
    <subcellularLocation>
        <location evidence="1">Membrane</location>
        <topology evidence="1">Single-pass membrane protein</topology>
    </subcellularLocation>
</comment>
<evidence type="ECO:0000256" key="5">
    <source>
        <dbReference type="SAM" id="Phobius"/>
    </source>
</evidence>
<protein>
    <recommendedName>
        <fullName evidence="6">Late embryogenesis abundant protein LEA-2 subgroup domain-containing protein</fullName>
    </recommendedName>
</protein>
<dbReference type="InterPro" id="IPR044839">
    <property type="entry name" value="NDR1-like"/>
</dbReference>
<keyword evidence="8" id="KW-1185">Reference proteome</keyword>
<evidence type="ECO:0000313" key="7">
    <source>
        <dbReference type="EMBL" id="RAL38933.1"/>
    </source>
</evidence>
<evidence type="ECO:0000256" key="2">
    <source>
        <dbReference type="ARBA" id="ARBA00022692"/>
    </source>
</evidence>
<reference evidence="7 8" key="1">
    <citation type="submission" date="2018-06" db="EMBL/GenBank/DDBJ databases">
        <title>The Genome of Cuscuta australis (Dodder) Provides Insight into the Evolution of Plant Parasitism.</title>
        <authorList>
            <person name="Liu H."/>
        </authorList>
    </citation>
    <scope>NUCLEOTIDE SEQUENCE [LARGE SCALE GENOMIC DNA]</scope>
    <source>
        <strain evidence="8">cv. Yunnan</strain>
        <tissue evidence="7">Vines</tissue>
    </source>
</reference>
<evidence type="ECO:0000256" key="4">
    <source>
        <dbReference type="ARBA" id="ARBA00023136"/>
    </source>
</evidence>
<name>A0A328D4S3_9ASTE</name>
<feature type="domain" description="Late embryogenesis abundant protein LEA-2 subgroup" evidence="6">
    <location>
        <begin position="189"/>
        <end position="282"/>
    </location>
</feature>
<sequence>MCCVKCYPRVISLRPTRDAYVIIHKESKEICCCCPSFTSCSSPTSGKPNAVVFRCSILSAAMGDQSRPPHPATGYPAQPNPNGYPPSAGTAYPYHPSQHAGPYPFNYNSHYPSGPQPPYALDANSLQRANFLRRVVGVILACFVMAGTILFIVWLAFRPQLPEFRVDSLSVSDFNLSSNFLSANWDLKFTARNPNKKMTVYYEDIQASILYGDSELLAGTSLAPFTQDTKSETASKGTFTASGTFVDDWVVKGINRDKSNIDFNVILVTRVWFKTGSWRTKRRILRVYCRDLKVQLLESSSHLGNHTAQRLSSGNLVRAPKQCRVGF</sequence>
<evidence type="ECO:0000313" key="8">
    <source>
        <dbReference type="Proteomes" id="UP000249390"/>
    </source>
</evidence>
<gene>
    <name evidence="7" type="ORF">DM860_014759</name>
</gene>
<evidence type="ECO:0000256" key="3">
    <source>
        <dbReference type="ARBA" id="ARBA00022989"/>
    </source>
</evidence>
<dbReference type="GO" id="GO:0098542">
    <property type="term" value="P:defense response to other organism"/>
    <property type="evidence" value="ECO:0007669"/>
    <property type="project" value="InterPro"/>
</dbReference>
<dbReference type="AlphaFoldDB" id="A0A328D4S3"/>
<keyword evidence="3 5" id="KW-1133">Transmembrane helix</keyword>
<proteinExistence type="predicted"/>